<proteinExistence type="predicted"/>
<gene>
    <name evidence="2" type="ORF">TbgDal_III420</name>
</gene>
<name>C9ZKW0_TRYB9</name>
<keyword evidence="1" id="KW-0812">Transmembrane</keyword>
<dbReference type="EMBL" id="FN554966">
    <property type="protein sequence ID" value="CBH09703.1"/>
    <property type="molecule type" value="Genomic_DNA"/>
</dbReference>
<feature type="transmembrane region" description="Helical" evidence="1">
    <location>
        <begin position="30"/>
        <end position="52"/>
    </location>
</feature>
<dbReference type="KEGG" id="tbg:TbgDal_III420"/>
<feature type="transmembrane region" description="Helical" evidence="1">
    <location>
        <begin position="73"/>
        <end position="95"/>
    </location>
</feature>
<evidence type="ECO:0000256" key="1">
    <source>
        <dbReference type="SAM" id="Phobius"/>
    </source>
</evidence>
<dbReference type="Proteomes" id="UP000002316">
    <property type="component" value="Chromosome 3"/>
</dbReference>
<dbReference type="RefSeq" id="XP_011771996.1">
    <property type="nucleotide sequence ID" value="XM_011773694.1"/>
</dbReference>
<sequence>MIILLFPVCLVFFARWPLHIFVEWVLVSPYVLGIWSYRFGCLPISLSILYGEGEEALTAYGVRRKLHPLDPRLNVLVFPCLTFLYIFVSISHLLISLPVSNWKD</sequence>
<evidence type="ECO:0000313" key="2">
    <source>
        <dbReference type="EMBL" id="CBH09703.1"/>
    </source>
</evidence>
<dbReference type="GeneID" id="23859215"/>
<evidence type="ECO:0000313" key="3">
    <source>
        <dbReference type="Proteomes" id="UP000002316"/>
    </source>
</evidence>
<keyword evidence="1" id="KW-0472">Membrane</keyword>
<dbReference type="AlphaFoldDB" id="C9ZKW0"/>
<accession>C9ZKW0</accession>
<keyword evidence="1" id="KW-1133">Transmembrane helix</keyword>
<reference evidence="3" key="1">
    <citation type="journal article" date="2010" name="PLoS Negl. Trop. Dis.">
        <title>The genome sequence of Trypanosoma brucei gambiense, causative agent of chronic human african trypanosomiasis.</title>
        <authorList>
            <person name="Jackson A.P."/>
            <person name="Sanders M."/>
            <person name="Berry A."/>
            <person name="McQuillan J."/>
            <person name="Aslett M.A."/>
            <person name="Quail M.A."/>
            <person name="Chukualim B."/>
            <person name="Capewell P."/>
            <person name="MacLeod A."/>
            <person name="Melville S.E."/>
            <person name="Gibson W."/>
            <person name="Barry J.D."/>
            <person name="Berriman M."/>
            <person name="Hertz-Fowler C."/>
        </authorList>
    </citation>
    <scope>NUCLEOTIDE SEQUENCE [LARGE SCALE GENOMIC DNA]</scope>
    <source>
        <strain evidence="3">MHOM/CI/86/DAL972</strain>
    </source>
</reference>
<protein>
    <submittedName>
        <fullName evidence="2">Uncharacterized protein</fullName>
    </submittedName>
</protein>
<organism evidence="2 3">
    <name type="scientific">Trypanosoma brucei gambiense (strain MHOM/CI/86/DAL972)</name>
    <dbReference type="NCBI Taxonomy" id="679716"/>
    <lineage>
        <taxon>Eukaryota</taxon>
        <taxon>Discoba</taxon>
        <taxon>Euglenozoa</taxon>
        <taxon>Kinetoplastea</taxon>
        <taxon>Metakinetoplastina</taxon>
        <taxon>Trypanosomatida</taxon>
        <taxon>Trypanosomatidae</taxon>
        <taxon>Trypanosoma</taxon>
    </lineage>
</organism>